<accession>A0A6I4V0B4</accession>
<reference evidence="1 2" key="1">
    <citation type="submission" date="2019-12" db="EMBL/GenBank/DDBJ databases">
        <title>Genomic-based taxomic classification of the family Erythrobacteraceae.</title>
        <authorList>
            <person name="Xu L."/>
        </authorList>
    </citation>
    <scope>NUCLEOTIDE SEQUENCE [LARGE SCALE GENOMIC DNA]</scope>
    <source>
        <strain evidence="1 2">SW-109</strain>
    </source>
</reference>
<dbReference type="Proteomes" id="UP000471435">
    <property type="component" value="Unassembled WGS sequence"/>
</dbReference>
<protein>
    <recommendedName>
        <fullName evidence="3">Sulfotransferase family protein</fullName>
    </recommendedName>
</protein>
<organism evidence="1 2">
    <name type="scientific">Pontixanthobacter luteolus</name>
    <dbReference type="NCBI Taxonomy" id="295089"/>
    <lineage>
        <taxon>Bacteria</taxon>
        <taxon>Pseudomonadati</taxon>
        <taxon>Pseudomonadota</taxon>
        <taxon>Alphaproteobacteria</taxon>
        <taxon>Sphingomonadales</taxon>
        <taxon>Erythrobacteraceae</taxon>
        <taxon>Pontixanthobacter</taxon>
    </lineage>
</organism>
<sequence length="242" mass="28124">MILLHEPALIFLKPHKVAGTSFEIALSSFAGPRDIITPYGKVSRADELTRRERGYTSPQNYAYPWYRLPFLPRSEWQFAYSRRQLPKRFRNHLPAAQVKQRLGEEIWNRSLKVSIVRSPFDRAVSAYFWRRKPGEDFGAYLDRDLRYLRANDRHYRIGGENCIDVYLRYENIGDDIAALETRLPELAGLGTIFASLSAKSGHRPKTASVRELFASAPGSVQMMEDNFQFEIERFGYRLKDCH</sequence>
<name>A0A6I4V0B4_9SPHN</name>
<keyword evidence="2" id="KW-1185">Reference proteome</keyword>
<comment type="caution">
    <text evidence="1">The sequence shown here is derived from an EMBL/GenBank/DDBJ whole genome shotgun (WGS) entry which is preliminary data.</text>
</comment>
<dbReference type="EMBL" id="WTYP01000002">
    <property type="protein sequence ID" value="MXP47637.1"/>
    <property type="molecule type" value="Genomic_DNA"/>
</dbReference>
<evidence type="ECO:0000313" key="2">
    <source>
        <dbReference type="Proteomes" id="UP000471435"/>
    </source>
</evidence>
<proteinExistence type="predicted"/>
<dbReference type="OrthoDB" id="288532at2"/>
<evidence type="ECO:0000313" key="1">
    <source>
        <dbReference type="EMBL" id="MXP47637.1"/>
    </source>
</evidence>
<dbReference type="Gene3D" id="3.40.50.300">
    <property type="entry name" value="P-loop containing nucleotide triphosphate hydrolases"/>
    <property type="match status" value="1"/>
</dbReference>
<gene>
    <name evidence="1" type="ORF">GRI43_09620</name>
</gene>
<evidence type="ECO:0008006" key="3">
    <source>
        <dbReference type="Google" id="ProtNLM"/>
    </source>
</evidence>
<dbReference type="RefSeq" id="WP_160730910.1">
    <property type="nucleotide sequence ID" value="NZ_WTYP01000002.1"/>
</dbReference>
<dbReference type="AlphaFoldDB" id="A0A6I4V0B4"/>
<dbReference type="InterPro" id="IPR027417">
    <property type="entry name" value="P-loop_NTPase"/>
</dbReference>
<dbReference type="SUPFAM" id="SSF52540">
    <property type="entry name" value="P-loop containing nucleoside triphosphate hydrolases"/>
    <property type="match status" value="1"/>
</dbReference>